<dbReference type="GO" id="GO:0003677">
    <property type="term" value="F:DNA binding"/>
    <property type="evidence" value="ECO:0007669"/>
    <property type="project" value="UniProtKB-KW"/>
</dbReference>
<dbReference type="VEuPathDB" id="FungiDB:H257_03959"/>
<evidence type="ECO:0000256" key="11">
    <source>
        <dbReference type="ARBA" id="ARBA00022842"/>
    </source>
</evidence>
<feature type="compositionally biased region" description="Low complexity" evidence="17">
    <location>
        <begin position="1670"/>
        <end position="1876"/>
    </location>
</feature>
<dbReference type="InterPro" id="IPR006592">
    <property type="entry name" value="RNA_pol_N"/>
</dbReference>
<dbReference type="Gene3D" id="1.10.274.100">
    <property type="entry name" value="RNA polymerase Rpb1, domain 3"/>
    <property type="match status" value="1"/>
</dbReference>
<keyword evidence="7 16" id="KW-0548">Nucleotidyltransferase</keyword>
<dbReference type="InterPro" id="IPR007066">
    <property type="entry name" value="RNA_pol_Rpb1_3"/>
</dbReference>
<dbReference type="FunFam" id="3.30.1360.140:FF:000001">
    <property type="entry name" value="DNA-directed RNA polymerase subunit"/>
    <property type="match status" value="1"/>
</dbReference>
<organism evidence="19 20">
    <name type="scientific">Aphanomyces astaci</name>
    <name type="common">Crayfish plague agent</name>
    <dbReference type="NCBI Taxonomy" id="112090"/>
    <lineage>
        <taxon>Eukaryota</taxon>
        <taxon>Sar</taxon>
        <taxon>Stramenopiles</taxon>
        <taxon>Oomycota</taxon>
        <taxon>Saprolegniomycetes</taxon>
        <taxon>Saprolegniales</taxon>
        <taxon>Verrucalvaceae</taxon>
        <taxon>Aphanomyces</taxon>
    </lineage>
</organism>
<evidence type="ECO:0000256" key="3">
    <source>
        <dbReference type="ARBA" id="ARBA00011730"/>
    </source>
</evidence>
<dbReference type="Gene3D" id="6.20.50.80">
    <property type="match status" value="1"/>
</dbReference>
<dbReference type="Pfam" id="PF05000">
    <property type="entry name" value="RNA_pol_Rpb1_4"/>
    <property type="match status" value="1"/>
</dbReference>
<dbReference type="InterPro" id="IPR000684">
    <property type="entry name" value="RNA_pol_II_repeat_euk"/>
</dbReference>
<dbReference type="InterPro" id="IPR038120">
    <property type="entry name" value="Rpb1_funnel_sf"/>
</dbReference>
<dbReference type="PANTHER" id="PTHR19376">
    <property type="entry name" value="DNA-DIRECTED RNA POLYMERASE"/>
    <property type="match status" value="1"/>
</dbReference>
<keyword evidence="9" id="KW-0677">Repeat</keyword>
<dbReference type="InterPro" id="IPR045867">
    <property type="entry name" value="DNA-dir_RpoC_beta_prime"/>
</dbReference>
<dbReference type="GO" id="GO:0005665">
    <property type="term" value="C:RNA polymerase II, core complex"/>
    <property type="evidence" value="ECO:0007669"/>
    <property type="project" value="TreeGrafter"/>
</dbReference>
<evidence type="ECO:0000313" key="19">
    <source>
        <dbReference type="EMBL" id="RHY79598.1"/>
    </source>
</evidence>
<dbReference type="Gene3D" id="2.40.40.20">
    <property type="match status" value="1"/>
</dbReference>
<evidence type="ECO:0000256" key="10">
    <source>
        <dbReference type="ARBA" id="ARBA00022833"/>
    </source>
</evidence>
<comment type="similarity">
    <text evidence="2 16">Belongs to the RNA polymerase beta' chain family.</text>
</comment>
<evidence type="ECO:0000256" key="6">
    <source>
        <dbReference type="ARBA" id="ARBA00022679"/>
    </source>
</evidence>
<feature type="region of interest" description="Disordered" evidence="17">
    <location>
        <begin position="1654"/>
        <end position="1896"/>
    </location>
</feature>
<feature type="domain" description="RNA polymerase N-terminal" evidence="18">
    <location>
        <begin position="269"/>
        <end position="572"/>
    </location>
</feature>
<evidence type="ECO:0000256" key="4">
    <source>
        <dbReference type="ARBA" id="ARBA00022478"/>
    </source>
</evidence>
<dbReference type="SMART" id="SM00663">
    <property type="entry name" value="RPOLA_N"/>
    <property type="match status" value="1"/>
</dbReference>
<dbReference type="GO" id="GO:0006366">
    <property type="term" value="P:transcription by RNA polymerase II"/>
    <property type="evidence" value="ECO:0007669"/>
    <property type="project" value="InterPro"/>
</dbReference>
<proteinExistence type="inferred from homology"/>
<dbReference type="Gene3D" id="3.30.1360.140">
    <property type="match status" value="1"/>
</dbReference>
<evidence type="ECO:0000256" key="9">
    <source>
        <dbReference type="ARBA" id="ARBA00022737"/>
    </source>
</evidence>
<dbReference type="InterPro" id="IPR044893">
    <property type="entry name" value="RNA_pol_Rpb1_clamp_domain"/>
</dbReference>
<keyword evidence="14" id="KW-0539">Nucleus</keyword>
<accession>A0A397EBE1</accession>
<keyword evidence="11" id="KW-0460">Magnesium</keyword>
<dbReference type="CDD" id="cd02733">
    <property type="entry name" value="RNAP_II_RPB1_N"/>
    <property type="match status" value="1"/>
</dbReference>
<dbReference type="PROSITE" id="PS00115">
    <property type="entry name" value="RNA_POL_II_REPEAT"/>
    <property type="match status" value="15"/>
</dbReference>
<dbReference type="InterPro" id="IPR007080">
    <property type="entry name" value="RNA_pol_Rpb1_1"/>
</dbReference>
<keyword evidence="6 16" id="KW-0808">Transferase</keyword>
<dbReference type="FunFam" id="1.10.132.30:FF:000001">
    <property type="entry name" value="DNA-directed RNA polymerase subunit"/>
    <property type="match status" value="1"/>
</dbReference>
<evidence type="ECO:0000256" key="15">
    <source>
        <dbReference type="ARBA" id="ARBA00048552"/>
    </source>
</evidence>
<dbReference type="InterPro" id="IPR007083">
    <property type="entry name" value="RNA_pol_Rpb1_4"/>
</dbReference>
<dbReference type="InterPro" id="IPR000722">
    <property type="entry name" value="RNA_pol_asu"/>
</dbReference>
<dbReference type="Pfam" id="PF04983">
    <property type="entry name" value="RNA_pol_Rpb1_3"/>
    <property type="match status" value="1"/>
</dbReference>
<dbReference type="Gene3D" id="6.10.250.2940">
    <property type="match status" value="1"/>
</dbReference>
<dbReference type="Gene3D" id="3.30.1490.180">
    <property type="entry name" value="RNA polymerase ii"/>
    <property type="match status" value="1"/>
</dbReference>
<dbReference type="FunFam" id="2.40.40.20:FF:000019">
    <property type="entry name" value="DNA-directed RNA polymerase II subunit RPB1"/>
    <property type="match status" value="1"/>
</dbReference>
<dbReference type="Pfam" id="PF05001">
    <property type="entry name" value="RNA_pol_Rpb1_R"/>
    <property type="match status" value="14"/>
</dbReference>
<evidence type="ECO:0000256" key="16">
    <source>
        <dbReference type="RuleBase" id="RU004279"/>
    </source>
</evidence>
<dbReference type="FunFam" id="4.10.860.120:FF:000003">
    <property type="entry name" value="DNA-directed RNA polymerase subunit"/>
    <property type="match status" value="1"/>
</dbReference>
<sequence>MSTSQFSYSSARLRRVEYLQFGVFSPDEVRQMSVTKQIKVNDRIIPDGITRPETFINGQPVIGGIGDPRMGTCDFRARCKTCDCTYSGSGAKVNDCPGHFGHIELARPMFHVGFIKICKQILSCICFHCSKVLVDERDHRFRAAMRQKNGQRRLKMVYEICKNKGMCEYGDESNMEKVQEGWNLGLQGGITNEQAPKDVGHGGCGGRLPKYRQVGISLQVEFPETMEDIPGSGDKKQNLPADKVLSIFKNITDADCIALGFNPRWARPDWLILTLIPVPPPHVRPSVAIDGAARGEDDLTHNLASIVKANLALLNCVKKGEPSHIISQFEQLLQFNLSTFVNNEQPGLPQAQQKSGKPLKTMRQRLRGKEGRIRGNLMGKRVDFSARTVITADPNLAIDQVGVPRSIAMNLTVPERVTPFNMVLMHQLISRGPLEHPGAKYIIREDGNRIDLRYIKSKSELALKCGWIVERHLRDDDYVLFNRQPSLHKMSIMAHRVKVLDWSTFRLNISVTTPYNADFDGDEMNLHVPQSMTARAEAQELMSVHKNIITPQRNAPVMGIVQDSLLGVQKFTKRNIFVEKDLVMNMLMWVYTWDGKVPTPAILLPDKSQVRTAAHLENVEIDCLVHILLSSSFDIHSNDAVGAGQYRPIWTGKQIMSTILPNINFIGYCSTHESDQNKKDCDLPFRRKMSPRDTHVIIQNGELLAGIIDKKTIGPGAGGLIHNTVLELGHDEAKRFLGATQYLVNQWLVWHSFTVGISDTIADVSTLKNIVDIITNAKIKVQDLVVTGQKGKLELQPGRTMIETFEMFVNTVLNSARDQSGREAQGSLDETNNIKATVTSGSKGSYLNISQIIACVGQQNVEGKRIPYGFHHRTLPHYGKDDLGPESRGFVENSYLKGLTPQEFFFHAMGGREGLIDTAVKTAETGYIQRRLVKAMESVMSRYDGTVRNSNGEIIQFLYGEDGMDAVWVEKQNFDGHTLNRAKFEAKFKLDPFDDQLGTVPHCPDELYMDPQIITDIQSNPTTQLFLRDEYIQLQKDRLNLRVILGSRGQGQESDQAAQVPVNLRRLIQNAQQLFSISLLHPTTLNPQNIIQGVRDLCREIVVVQGDDHLSIEAQENATLLFQILLRSTLAVKRVLLEYRLNDSAFEWYDDPIQLLATRIWRRLSKFLSSLVAAGEMAGVVAAQSIGEPATQMTLNTFHYAGVSAKNVTLGVPRLKEIINIAKDVKTPSIQIYLKPDCAHDAEKAKQIQSTLEYTTLMDVTASTAIYYDPDPTSTVVEEDADFVASYYDVIDEDTPLARSPWLLRIELNRIMMADKNLEMKEIALQIENEYGQDLSCIYTDDNADKLVLRIRIMSEEEDKVSQNGSASVGQEDDTFLKRVEHNMLTQMRLRGVPNVKKVFMRENPQNQWDEEKGFIMVKEWVLDTDGTNLLDIICHESIDASRTISNDIVEIIEVLGIEAVLPDCFVRRALLNEIRNVISFDGAYVNYRHLACLADVMTFRGHLMAVTRHGINRVDSGPLVRCSFEETVEILMDAAMFSQGDELAGVTENIMLGQLAQLGTGVMDLVLDANKLSQAIEYDASEIENVMREFSKDYTTPDVNTPMATPWGQTPMYGTPAPGTPGYGTPGAGSPLMSPSGSFSPFVSFSPHNVPASPYSQSPGYAQSPGLNPTSPIYSPTSPAYSPTSPAYSPTSPAYSPTSPAYSPTSPAYSPTSPAYSPTSPAYSPTSPAYSPTSPAYSPTSPAYSPTSPAYSPTSPAYSPTSPAYSPTSPAYSPTSPAYSPTSPAYSPTSPAYSPTSPAYSPTSPAYSPTSPAYSPTSPAYSPTSPAYSPTSPAYSPTSPAYSPSSPAYSPTSPAYSPTSPAYSPSSPAYSPASPEYNPSEGSYGGGSSSGRYTD</sequence>
<comment type="subunit">
    <text evidence="3">Component of the RNA polymerase II (Pol II) complex consisting of 12 subunits.</text>
</comment>
<dbReference type="InterPro" id="IPR007073">
    <property type="entry name" value="RNA_pol_Rpb1_7"/>
</dbReference>
<dbReference type="Gene3D" id="4.10.860.120">
    <property type="entry name" value="RNA polymerase II, clamp domain"/>
    <property type="match status" value="1"/>
</dbReference>
<keyword evidence="8" id="KW-0479">Metal-binding</keyword>
<gene>
    <name evidence="19" type="ORF">DYB31_003535</name>
</gene>
<dbReference type="NCBIfam" id="NF006336">
    <property type="entry name" value="PRK08566.1"/>
    <property type="match status" value="1"/>
</dbReference>
<evidence type="ECO:0000256" key="17">
    <source>
        <dbReference type="SAM" id="MobiDB-lite"/>
    </source>
</evidence>
<keyword evidence="13 16" id="KW-0804">Transcription</keyword>
<evidence type="ECO:0000256" key="1">
    <source>
        <dbReference type="ARBA" id="ARBA00004123"/>
    </source>
</evidence>
<dbReference type="EC" id="2.7.7.6" evidence="16"/>
<evidence type="ECO:0000256" key="14">
    <source>
        <dbReference type="ARBA" id="ARBA00023242"/>
    </source>
</evidence>
<comment type="subcellular location">
    <subcellularLocation>
        <location evidence="1">Nucleus</location>
    </subcellularLocation>
</comment>
<evidence type="ECO:0000256" key="12">
    <source>
        <dbReference type="ARBA" id="ARBA00023125"/>
    </source>
</evidence>
<keyword evidence="4 16" id="KW-0240">DNA-directed RNA polymerase</keyword>
<comment type="function">
    <text evidence="16">DNA-dependent RNA polymerase catalyzes the transcription of DNA into RNA using the four ribonucleoside triphosphates as substrates.</text>
</comment>
<dbReference type="CDD" id="cd02584">
    <property type="entry name" value="RNAP_II_Rpb1_C"/>
    <property type="match status" value="1"/>
</dbReference>
<dbReference type="Pfam" id="PF04998">
    <property type="entry name" value="RNA_pol_Rpb1_5"/>
    <property type="match status" value="1"/>
</dbReference>
<dbReference type="PRINTS" id="PR01217">
    <property type="entry name" value="PRICHEXTENSN"/>
</dbReference>
<evidence type="ECO:0000256" key="5">
    <source>
        <dbReference type="ARBA" id="ARBA00022553"/>
    </source>
</evidence>
<evidence type="ECO:0000256" key="8">
    <source>
        <dbReference type="ARBA" id="ARBA00022723"/>
    </source>
</evidence>
<dbReference type="Pfam" id="PF04990">
    <property type="entry name" value="RNA_pol_Rpb1_7"/>
    <property type="match status" value="1"/>
</dbReference>
<dbReference type="EMBL" id="QUTE01023827">
    <property type="protein sequence ID" value="RHY79598.1"/>
    <property type="molecule type" value="Genomic_DNA"/>
</dbReference>
<evidence type="ECO:0000313" key="20">
    <source>
        <dbReference type="Proteomes" id="UP000266196"/>
    </source>
</evidence>
<dbReference type="Pfam" id="PF04992">
    <property type="entry name" value="RNA_pol_Rpb1_6"/>
    <property type="match status" value="1"/>
</dbReference>
<keyword evidence="12" id="KW-0238">DNA-binding</keyword>
<comment type="caution">
    <text evidence="19">The sequence shown here is derived from an EMBL/GenBank/DDBJ whole genome shotgun (WGS) entry which is preliminary data.</text>
</comment>
<keyword evidence="5" id="KW-0597">Phosphoprotein</keyword>
<dbReference type="PANTHER" id="PTHR19376:SF37">
    <property type="entry name" value="DNA-DIRECTED RNA POLYMERASE II SUBUNIT RPB1"/>
    <property type="match status" value="1"/>
</dbReference>
<feature type="compositionally biased region" description="Polar residues" evidence="17">
    <location>
        <begin position="1655"/>
        <end position="1669"/>
    </location>
</feature>
<evidence type="ECO:0000256" key="13">
    <source>
        <dbReference type="ARBA" id="ARBA00023163"/>
    </source>
</evidence>
<dbReference type="GO" id="GO:0003899">
    <property type="term" value="F:DNA-directed RNA polymerase activity"/>
    <property type="evidence" value="ECO:0007669"/>
    <property type="project" value="UniProtKB-EC"/>
</dbReference>
<dbReference type="InterPro" id="IPR038593">
    <property type="entry name" value="RNA_pol_Rpb1_7_sf"/>
</dbReference>
<protein>
    <recommendedName>
        <fullName evidence="16">DNA-directed RNA polymerase subunit</fullName>
        <ecNumber evidence="16">2.7.7.6</ecNumber>
    </recommendedName>
</protein>
<dbReference type="Pfam" id="PF00623">
    <property type="entry name" value="RNA_pol_Rpb1_2"/>
    <property type="match status" value="1"/>
</dbReference>
<dbReference type="FunFam" id="1.10.150.390:FF:000001">
    <property type="entry name" value="DNA-directed RNA polymerase subunit"/>
    <property type="match status" value="1"/>
</dbReference>
<feature type="region of interest" description="Disordered" evidence="17">
    <location>
        <begin position="1598"/>
        <end position="1632"/>
    </location>
</feature>
<reference evidence="19 20" key="1">
    <citation type="submission" date="2018-08" db="EMBL/GenBank/DDBJ databases">
        <title>Aphanomyces genome sequencing and annotation.</title>
        <authorList>
            <person name="Minardi D."/>
            <person name="Oidtmann B."/>
            <person name="Van Der Giezen M."/>
            <person name="Studholme D.J."/>
        </authorList>
    </citation>
    <scope>NUCLEOTIDE SEQUENCE [LARGE SCALE GENOMIC DNA]</scope>
    <source>
        <strain evidence="19 20">197901</strain>
    </source>
</reference>
<dbReference type="SUPFAM" id="SSF64484">
    <property type="entry name" value="beta and beta-prime subunits of DNA dependent RNA-polymerase"/>
    <property type="match status" value="1"/>
</dbReference>
<dbReference type="Pfam" id="PF04997">
    <property type="entry name" value="RNA_pol_Rpb1_1"/>
    <property type="match status" value="1"/>
</dbReference>
<dbReference type="Gene3D" id="1.10.150.390">
    <property type="match status" value="1"/>
</dbReference>
<name>A0A397EBE1_APHAT</name>
<dbReference type="Proteomes" id="UP000266196">
    <property type="component" value="Unassembled WGS sequence"/>
</dbReference>
<dbReference type="InterPro" id="IPR042102">
    <property type="entry name" value="RNA_pol_Rpb1_3_sf"/>
</dbReference>
<dbReference type="InterPro" id="IPR007075">
    <property type="entry name" value="RNA_pol_Rpb1_6"/>
</dbReference>
<dbReference type="Gene3D" id="1.10.132.30">
    <property type="match status" value="1"/>
</dbReference>
<dbReference type="GO" id="GO:0046872">
    <property type="term" value="F:metal ion binding"/>
    <property type="evidence" value="ECO:0007669"/>
    <property type="project" value="UniProtKB-KW"/>
</dbReference>
<evidence type="ECO:0000256" key="7">
    <source>
        <dbReference type="ARBA" id="ARBA00022695"/>
    </source>
</evidence>
<evidence type="ECO:0000256" key="2">
    <source>
        <dbReference type="ARBA" id="ARBA00006460"/>
    </source>
</evidence>
<keyword evidence="10" id="KW-0862">Zinc</keyword>
<evidence type="ECO:0000259" key="18">
    <source>
        <dbReference type="SMART" id="SM00663"/>
    </source>
</evidence>
<comment type="catalytic activity">
    <reaction evidence="15 16">
        <text>RNA(n) + a ribonucleoside 5'-triphosphate = RNA(n+1) + diphosphate</text>
        <dbReference type="Rhea" id="RHEA:21248"/>
        <dbReference type="Rhea" id="RHEA-COMP:14527"/>
        <dbReference type="Rhea" id="RHEA-COMP:17342"/>
        <dbReference type="ChEBI" id="CHEBI:33019"/>
        <dbReference type="ChEBI" id="CHEBI:61557"/>
        <dbReference type="ChEBI" id="CHEBI:140395"/>
        <dbReference type="EC" id="2.7.7.6"/>
    </reaction>
</comment>
<dbReference type="InterPro" id="IPR007081">
    <property type="entry name" value="RNA_pol_Rpb1_5"/>
</dbReference>